<name>A0A329MT43_9BACL</name>
<keyword evidence="5" id="KW-0597">Phosphoprotein</keyword>
<feature type="transmembrane region" description="Helical" evidence="14">
    <location>
        <begin position="291"/>
        <end position="311"/>
    </location>
</feature>
<evidence type="ECO:0000256" key="4">
    <source>
        <dbReference type="ARBA" id="ARBA00022475"/>
    </source>
</evidence>
<dbReference type="PRINTS" id="PR00344">
    <property type="entry name" value="BCTRLSENSOR"/>
</dbReference>
<dbReference type="Proteomes" id="UP000250369">
    <property type="component" value="Unassembled WGS sequence"/>
</dbReference>
<dbReference type="GO" id="GO:0005524">
    <property type="term" value="F:ATP binding"/>
    <property type="evidence" value="ECO:0007669"/>
    <property type="project" value="UniProtKB-KW"/>
</dbReference>
<dbReference type="Pfam" id="PF00672">
    <property type="entry name" value="HAMP"/>
    <property type="match status" value="1"/>
</dbReference>
<dbReference type="RefSeq" id="WP_113029226.1">
    <property type="nucleotide sequence ID" value="NZ_QMFB01000001.1"/>
</dbReference>
<dbReference type="Gene3D" id="6.10.340.10">
    <property type="match status" value="1"/>
</dbReference>
<evidence type="ECO:0000256" key="8">
    <source>
        <dbReference type="ARBA" id="ARBA00022741"/>
    </source>
</evidence>
<evidence type="ECO:0000256" key="14">
    <source>
        <dbReference type="SAM" id="Phobius"/>
    </source>
</evidence>
<dbReference type="GO" id="GO:0005886">
    <property type="term" value="C:plasma membrane"/>
    <property type="evidence" value="ECO:0007669"/>
    <property type="project" value="UniProtKB-SubCell"/>
</dbReference>
<dbReference type="SMART" id="SM00304">
    <property type="entry name" value="HAMP"/>
    <property type="match status" value="1"/>
</dbReference>
<dbReference type="PROSITE" id="PS50109">
    <property type="entry name" value="HIS_KIN"/>
    <property type="match status" value="1"/>
</dbReference>
<dbReference type="EMBL" id="QMFB01000001">
    <property type="protein sequence ID" value="RAV23115.1"/>
    <property type="molecule type" value="Genomic_DNA"/>
</dbReference>
<dbReference type="Gene3D" id="3.30.565.10">
    <property type="entry name" value="Histidine kinase-like ATPase, C-terminal domain"/>
    <property type="match status" value="1"/>
</dbReference>
<dbReference type="PANTHER" id="PTHR34220:SF11">
    <property type="entry name" value="SENSOR PROTEIN KINASE HPTS"/>
    <property type="match status" value="1"/>
</dbReference>
<evidence type="ECO:0000256" key="6">
    <source>
        <dbReference type="ARBA" id="ARBA00022679"/>
    </source>
</evidence>
<keyword evidence="10" id="KW-0067">ATP-binding</keyword>
<dbReference type="CDD" id="cd06225">
    <property type="entry name" value="HAMP"/>
    <property type="match status" value="1"/>
</dbReference>
<accession>A0A329MT43</accession>
<keyword evidence="4" id="KW-1003">Cell membrane</keyword>
<dbReference type="OrthoDB" id="2489132at2"/>
<dbReference type="AlphaFoldDB" id="A0A329MT43"/>
<evidence type="ECO:0000256" key="12">
    <source>
        <dbReference type="ARBA" id="ARBA00023012"/>
    </source>
</evidence>
<evidence type="ECO:0000256" key="7">
    <source>
        <dbReference type="ARBA" id="ARBA00022692"/>
    </source>
</evidence>
<dbReference type="InterPro" id="IPR036890">
    <property type="entry name" value="HATPase_C_sf"/>
</dbReference>
<evidence type="ECO:0000256" key="1">
    <source>
        <dbReference type="ARBA" id="ARBA00000085"/>
    </source>
</evidence>
<evidence type="ECO:0000259" key="15">
    <source>
        <dbReference type="PROSITE" id="PS50109"/>
    </source>
</evidence>
<comment type="caution">
    <text evidence="17">The sequence shown here is derived from an EMBL/GenBank/DDBJ whole genome shotgun (WGS) entry which is preliminary data.</text>
</comment>
<dbReference type="PANTHER" id="PTHR34220">
    <property type="entry name" value="SENSOR HISTIDINE KINASE YPDA"/>
    <property type="match status" value="1"/>
</dbReference>
<dbReference type="PROSITE" id="PS50885">
    <property type="entry name" value="HAMP"/>
    <property type="match status" value="1"/>
</dbReference>
<dbReference type="InterPro" id="IPR050640">
    <property type="entry name" value="Bact_2-comp_sensor_kinase"/>
</dbReference>
<sequence length="604" mass="68814">MLRSNLTFKIFMSFVAVILLALTITSFSIYVRSSAELERHNEEMLTQIVNNALHHTDLYLEKYERATLSVLTSSLVKEFLELDDSNVYQYYSKSKEIIERVFRPVSITNPEIVMVYLLGYNGKIITDINNVTASKEEAILESLEELKQQSREDGRMTVMDYSFIDGTVALTRKIADRQTSRAFKGILGIEMRIEELKTLWQGIHLGDSGYFFIVNDRGRIIYHPSSRKIGKQLDGDLFTLIMDHRNSSVTAELEGVNRVFYNKRSEYSGWTLVASTSLEEMRKPIVNVRQTTIVSAILTCLAALLVAFKFGRSFTKPIQLLVAAMRETEKGNWTRVPLLGKKDERDRLILSYNIMVDRLSGLVDQVYKTELENRANLLHRKTAEFQALQLQINPHFMYNTLETIVSYAIIQDSKEIREIVRALAYMLRYAIRTDLEEVTVANELKHLLHYMTIMNHRFEREFPLDVAIPSELLLEKMVTLTLQPVVENAFKHAFPDGIEEFHTITIDAKIENDLFLIEVSDNGAGMSAESLSEIQSRLKGHEPSQMLEGKLETDGGIGLLNVHSRIRMVFGDEYGLSVTSTPGEGTTVLFRMPAARAPGKLPVT</sequence>
<keyword evidence="6" id="KW-0808">Transferase</keyword>
<dbReference type="InterPro" id="IPR005467">
    <property type="entry name" value="His_kinase_dom"/>
</dbReference>
<evidence type="ECO:0000256" key="13">
    <source>
        <dbReference type="ARBA" id="ARBA00023136"/>
    </source>
</evidence>
<evidence type="ECO:0000256" key="11">
    <source>
        <dbReference type="ARBA" id="ARBA00022989"/>
    </source>
</evidence>
<keyword evidence="18" id="KW-1185">Reference proteome</keyword>
<keyword evidence="12" id="KW-0902">Two-component regulatory system</keyword>
<evidence type="ECO:0000313" key="17">
    <source>
        <dbReference type="EMBL" id="RAV23115.1"/>
    </source>
</evidence>
<dbReference type="InterPro" id="IPR004358">
    <property type="entry name" value="Sig_transdc_His_kin-like_C"/>
</dbReference>
<dbReference type="SUPFAM" id="SSF55874">
    <property type="entry name" value="ATPase domain of HSP90 chaperone/DNA topoisomerase II/histidine kinase"/>
    <property type="match status" value="1"/>
</dbReference>
<evidence type="ECO:0000313" key="18">
    <source>
        <dbReference type="Proteomes" id="UP000250369"/>
    </source>
</evidence>
<dbReference type="CDD" id="cd12912">
    <property type="entry name" value="PDC2_MCP_like"/>
    <property type="match status" value="1"/>
</dbReference>
<dbReference type="Pfam" id="PF02743">
    <property type="entry name" value="dCache_1"/>
    <property type="match status" value="1"/>
</dbReference>
<protein>
    <recommendedName>
        <fullName evidence="3">histidine kinase</fullName>
        <ecNumber evidence="3">2.7.13.3</ecNumber>
    </recommendedName>
</protein>
<comment type="catalytic activity">
    <reaction evidence="1">
        <text>ATP + protein L-histidine = ADP + protein N-phospho-L-histidine.</text>
        <dbReference type="EC" id="2.7.13.3"/>
    </reaction>
</comment>
<dbReference type="InterPro" id="IPR003594">
    <property type="entry name" value="HATPase_dom"/>
</dbReference>
<dbReference type="InterPro" id="IPR003660">
    <property type="entry name" value="HAMP_dom"/>
</dbReference>
<dbReference type="EC" id="2.7.13.3" evidence="3"/>
<reference evidence="17 18" key="1">
    <citation type="journal article" date="2009" name="Int. J. Syst. Evol. Microbiol.">
        <title>Paenibacillus contaminans sp. nov., isolated from a contaminated laboratory plate.</title>
        <authorList>
            <person name="Chou J.H."/>
            <person name="Lee J.H."/>
            <person name="Lin M.C."/>
            <person name="Chang P.S."/>
            <person name="Arun A.B."/>
            <person name="Young C.C."/>
            <person name="Chen W.M."/>
        </authorList>
    </citation>
    <scope>NUCLEOTIDE SEQUENCE [LARGE SCALE GENOMIC DNA]</scope>
    <source>
        <strain evidence="17 18">CKOBP-6</strain>
    </source>
</reference>
<feature type="domain" description="Histidine kinase" evidence="15">
    <location>
        <begin position="376"/>
        <end position="596"/>
    </location>
</feature>
<dbReference type="InterPro" id="IPR010559">
    <property type="entry name" value="Sig_transdc_His_kin_internal"/>
</dbReference>
<evidence type="ECO:0000259" key="16">
    <source>
        <dbReference type="PROSITE" id="PS50885"/>
    </source>
</evidence>
<dbReference type="Pfam" id="PF06580">
    <property type="entry name" value="His_kinase"/>
    <property type="match status" value="1"/>
</dbReference>
<evidence type="ECO:0000256" key="9">
    <source>
        <dbReference type="ARBA" id="ARBA00022777"/>
    </source>
</evidence>
<feature type="domain" description="HAMP" evidence="16">
    <location>
        <begin position="312"/>
        <end position="364"/>
    </location>
</feature>
<keyword evidence="13 14" id="KW-0472">Membrane</keyword>
<dbReference type="SMART" id="SM00387">
    <property type="entry name" value="HATPase_c"/>
    <property type="match status" value="1"/>
</dbReference>
<dbReference type="InterPro" id="IPR033479">
    <property type="entry name" value="dCache_1"/>
</dbReference>
<dbReference type="Gene3D" id="3.30.450.20">
    <property type="entry name" value="PAS domain"/>
    <property type="match status" value="1"/>
</dbReference>
<gene>
    <name evidence="17" type="ORF">DQG23_02665</name>
</gene>
<evidence type="ECO:0000256" key="5">
    <source>
        <dbReference type="ARBA" id="ARBA00022553"/>
    </source>
</evidence>
<organism evidence="17 18">
    <name type="scientific">Paenibacillus contaminans</name>
    <dbReference type="NCBI Taxonomy" id="450362"/>
    <lineage>
        <taxon>Bacteria</taxon>
        <taxon>Bacillati</taxon>
        <taxon>Bacillota</taxon>
        <taxon>Bacilli</taxon>
        <taxon>Bacillales</taxon>
        <taxon>Paenibacillaceae</taxon>
        <taxon>Paenibacillus</taxon>
    </lineage>
</organism>
<keyword evidence="11 14" id="KW-1133">Transmembrane helix</keyword>
<comment type="subcellular location">
    <subcellularLocation>
        <location evidence="2">Cell membrane</location>
        <topology evidence="2">Multi-pass membrane protein</topology>
    </subcellularLocation>
</comment>
<proteinExistence type="predicted"/>
<dbReference type="Pfam" id="PF02518">
    <property type="entry name" value="HATPase_c"/>
    <property type="match status" value="1"/>
</dbReference>
<evidence type="ECO:0000256" key="10">
    <source>
        <dbReference type="ARBA" id="ARBA00022840"/>
    </source>
</evidence>
<keyword evidence="9" id="KW-0418">Kinase</keyword>
<keyword evidence="7 14" id="KW-0812">Transmembrane</keyword>
<evidence type="ECO:0000256" key="3">
    <source>
        <dbReference type="ARBA" id="ARBA00012438"/>
    </source>
</evidence>
<keyword evidence="8" id="KW-0547">Nucleotide-binding</keyword>
<feature type="transmembrane region" description="Helical" evidence="14">
    <location>
        <begin position="6"/>
        <end position="31"/>
    </location>
</feature>
<dbReference type="SUPFAM" id="SSF158472">
    <property type="entry name" value="HAMP domain-like"/>
    <property type="match status" value="1"/>
</dbReference>
<dbReference type="GO" id="GO:0000155">
    <property type="term" value="F:phosphorelay sensor kinase activity"/>
    <property type="evidence" value="ECO:0007669"/>
    <property type="project" value="InterPro"/>
</dbReference>
<evidence type="ECO:0000256" key="2">
    <source>
        <dbReference type="ARBA" id="ARBA00004651"/>
    </source>
</evidence>